<proteinExistence type="predicted"/>
<dbReference type="OrthoDB" id="8480914at2"/>
<evidence type="ECO:0000313" key="2">
    <source>
        <dbReference type="Proteomes" id="UP000295097"/>
    </source>
</evidence>
<sequence length="143" mass="15882">MARRATIKGRAALERKMKRMPVIAKKLIKAAMEQSADEIVALMKSLVPVDSGALRDSIGWTWGRAPSGSSIAATVKSQLGSEMTITVYAGNDDAFWARWVEFGRQDMQARPYFYVSYRAKRRRVKSRISRSVTKAAKRVAAGA</sequence>
<dbReference type="AlphaFoldDB" id="A0A4R3NWR2"/>
<dbReference type="EMBL" id="SMAR01000004">
    <property type="protein sequence ID" value="TCT42778.1"/>
    <property type="molecule type" value="Genomic_DNA"/>
</dbReference>
<accession>A0A4R3NWR2</accession>
<dbReference type="InterPro" id="IPR010064">
    <property type="entry name" value="HK97-gp10_tail"/>
</dbReference>
<reference evidence="1 2" key="1">
    <citation type="submission" date="2019-03" db="EMBL/GenBank/DDBJ databases">
        <title>Freshwater and sediment microbial communities from various areas in North America, analyzing microbe dynamics in response to fracking.</title>
        <authorList>
            <person name="Lamendella R."/>
        </authorList>
    </citation>
    <scope>NUCLEOTIDE SEQUENCE [LARGE SCALE GENOMIC DNA]</scope>
    <source>
        <strain evidence="1 2">175.2</strain>
    </source>
</reference>
<evidence type="ECO:0000313" key="1">
    <source>
        <dbReference type="EMBL" id="TCT42778.1"/>
    </source>
</evidence>
<comment type="caution">
    <text evidence="1">The sequence shown here is derived from an EMBL/GenBank/DDBJ whole genome shotgun (WGS) entry which is preliminary data.</text>
</comment>
<name>A0A4R3NWR2_9HYPH</name>
<gene>
    <name evidence="1" type="ORF">EDC90_100479</name>
</gene>
<protein>
    <submittedName>
        <fullName evidence="1">HK97 gp10 family phage protein</fullName>
    </submittedName>
</protein>
<dbReference type="Pfam" id="PF04883">
    <property type="entry name" value="HK97-gp10_like"/>
    <property type="match status" value="1"/>
</dbReference>
<dbReference type="Proteomes" id="UP000295097">
    <property type="component" value="Unassembled WGS sequence"/>
</dbReference>
<organism evidence="1 2">
    <name type="scientific">Martelella mediterranea</name>
    <dbReference type="NCBI Taxonomy" id="293089"/>
    <lineage>
        <taxon>Bacteria</taxon>
        <taxon>Pseudomonadati</taxon>
        <taxon>Pseudomonadota</taxon>
        <taxon>Alphaproteobacteria</taxon>
        <taxon>Hyphomicrobiales</taxon>
        <taxon>Aurantimonadaceae</taxon>
        <taxon>Martelella</taxon>
    </lineage>
</organism>
<keyword evidence="2" id="KW-1185">Reference proteome</keyword>
<dbReference type="RefSeq" id="WP_132308865.1">
    <property type="nucleotide sequence ID" value="NZ_SMAR01000004.1"/>
</dbReference>